<dbReference type="EMBL" id="JXRA01000085">
    <property type="protein sequence ID" value="KIO75738.1"/>
    <property type="molecule type" value="Genomic_DNA"/>
</dbReference>
<accession>A0A0D0F2E7</accession>
<evidence type="ECO:0000313" key="1">
    <source>
        <dbReference type="EMBL" id="KIO75738.1"/>
    </source>
</evidence>
<dbReference type="Proteomes" id="UP000032049">
    <property type="component" value="Unassembled WGS sequence"/>
</dbReference>
<proteinExistence type="predicted"/>
<dbReference type="AlphaFoldDB" id="A0A0D0F2E7"/>
<keyword evidence="2" id="KW-1185">Reference proteome</keyword>
<evidence type="ECO:0000313" key="2">
    <source>
        <dbReference type="Proteomes" id="UP000032049"/>
    </source>
</evidence>
<organism evidence="1 2">
    <name type="scientific">Pedobacter lusitanus</name>
    <dbReference type="NCBI Taxonomy" id="1503925"/>
    <lineage>
        <taxon>Bacteria</taxon>
        <taxon>Pseudomonadati</taxon>
        <taxon>Bacteroidota</taxon>
        <taxon>Sphingobacteriia</taxon>
        <taxon>Sphingobacteriales</taxon>
        <taxon>Sphingobacteriaceae</taxon>
        <taxon>Pedobacter</taxon>
    </lineage>
</organism>
<protein>
    <submittedName>
        <fullName evidence="1">Uncharacterized protein</fullName>
    </submittedName>
</protein>
<reference evidence="1 2" key="1">
    <citation type="submission" date="2015-01" db="EMBL/GenBank/DDBJ databases">
        <title>Draft genome sequence of Pedobacter sp. NL19 isolated from sludge of an effluent treatment pond in an abandoned uranium mine.</title>
        <authorList>
            <person name="Santos T."/>
            <person name="Caetano T."/>
            <person name="Covas C."/>
            <person name="Cruz A."/>
            <person name="Mendo S."/>
        </authorList>
    </citation>
    <scope>NUCLEOTIDE SEQUENCE [LARGE SCALE GENOMIC DNA]</scope>
    <source>
        <strain evidence="1 2">NL19</strain>
    </source>
</reference>
<gene>
    <name evidence="1" type="ORF">TH53_18870</name>
</gene>
<name>A0A0D0F2E7_9SPHI</name>
<sequence>MRHKNRIGIFIFTLGVLMLLVRPYLVYQITTTDSYKTNPAMAWNLLQRLVKKKDDNHEQHAEVARIMLLSQKTVISSTCHFLNKIIQAVPSYPISWYQQVSHHCFQPGAP</sequence>
<comment type="caution">
    <text evidence="1">The sequence shown here is derived from an EMBL/GenBank/DDBJ whole genome shotgun (WGS) entry which is preliminary data.</text>
</comment>